<keyword evidence="1" id="KW-0862">Zinc</keyword>
<dbReference type="InterPro" id="IPR013087">
    <property type="entry name" value="Znf_C2H2_type"/>
</dbReference>
<evidence type="ECO:0000313" key="5">
    <source>
        <dbReference type="Proteomes" id="UP000489600"/>
    </source>
</evidence>
<evidence type="ECO:0000259" key="3">
    <source>
        <dbReference type="PROSITE" id="PS50157"/>
    </source>
</evidence>
<feature type="region of interest" description="Disordered" evidence="2">
    <location>
        <begin position="202"/>
        <end position="223"/>
    </location>
</feature>
<dbReference type="AlphaFoldDB" id="A0A565C5Q9"/>
<gene>
    <name evidence="4" type="ORF">ANE_LOCUS19352</name>
</gene>
<feature type="region of interest" description="Disordered" evidence="2">
    <location>
        <begin position="266"/>
        <end position="299"/>
    </location>
</feature>
<dbReference type="SUPFAM" id="SSF57667">
    <property type="entry name" value="beta-beta-alpha zinc fingers"/>
    <property type="match status" value="1"/>
</dbReference>
<organism evidence="4 5">
    <name type="scientific">Arabis nemorensis</name>
    <dbReference type="NCBI Taxonomy" id="586526"/>
    <lineage>
        <taxon>Eukaryota</taxon>
        <taxon>Viridiplantae</taxon>
        <taxon>Streptophyta</taxon>
        <taxon>Embryophyta</taxon>
        <taxon>Tracheophyta</taxon>
        <taxon>Spermatophyta</taxon>
        <taxon>Magnoliopsida</taxon>
        <taxon>eudicotyledons</taxon>
        <taxon>Gunneridae</taxon>
        <taxon>Pentapetalae</taxon>
        <taxon>rosids</taxon>
        <taxon>malvids</taxon>
        <taxon>Brassicales</taxon>
        <taxon>Brassicaceae</taxon>
        <taxon>Arabideae</taxon>
        <taxon>Arabis</taxon>
    </lineage>
</organism>
<proteinExistence type="predicted"/>
<accession>A0A565C5Q9</accession>
<comment type="caution">
    <text evidence="4">The sequence shown here is derived from an EMBL/GenBank/DDBJ whole genome shotgun (WGS) entry which is preliminary data.</text>
</comment>
<dbReference type="InterPro" id="IPR036236">
    <property type="entry name" value="Znf_C2H2_sf"/>
</dbReference>
<evidence type="ECO:0000256" key="1">
    <source>
        <dbReference type="PROSITE-ProRule" id="PRU00042"/>
    </source>
</evidence>
<feature type="compositionally biased region" description="Basic and acidic residues" evidence="2">
    <location>
        <begin position="282"/>
        <end position="294"/>
    </location>
</feature>
<sequence>MDKSKENKYVCKFCNKEFPSGKSLGGHIRTHSNEYSVASHSYNAKNNKRLVDQREKKQLCCRECGKGFHSHMDCHSEREKKIVMSMYNQFDTETSSSPTRKRSNKVMKRSNSESFTNGSSSTASEIDQEDKDGALSLVIMSRESSFKKGHDLVVNSLAESSDNNSVIVETKPSSGEQLKMFNVKNQADKVALDDQLRSVDDDNGVTTCDSDGSDSDYFMNGPKKSESDISVDVSLKNTGFNRFRKSGVKEGGSKYELMSKSKRVFPSHETDSYADTNSKIHRSSDNKSPMDKKASSTKKKSKSHECPFCFRVFKSGQALGGHKRSHSIGNQVAEMRNLFDLNIPALDTDESIRI</sequence>
<feature type="compositionally biased region" description="Low complexity" evidence="2">
    <location>
        <begin position="112"/>
        <end position="125"/>
    </location>
</feature>
<keyword evidence="5" id="KW-1185">Reference proteome</keyword>
<feature type="region of interest" description="Disordered" evidence="2">
    <location>
        <begin position="90"/>
        <end position="128"/>
    </location>
</feature>
<keyword evidence="1" id="KW-0863">Zinc-finger</keyword>
<feature type="compositionally biased region" description="Basic residues" evidence="2">
    <location>
        <begin position="99"/>
        <end position="108"/>
    </location>
</feature>
<keyword evidence="1" id="KW-0479">Metal-binding</keyword>
<feature type="domain" description="C2H2-type" evidence="3">
    <location>
        <begin position="9"/>
        <end position="36"/>
    </location>
</feature>
<dbReference type="Pfam" id="PF13912">
    <property type="entry name" value="zf-C2H2_6"/>
    <property type="match status" value="2"/>
</dbReference>
<feature type="domain" description="C2H2-type" evidence="3">
    <location>
        <begin position="304"/>
        <end position="327"/>
    </location>
</feature>
<evidence type="ECO:0000256" key="2">
    <source>
        <dbReference type="SAM" id="MobiDB-lite"/>
    </source>
</evidence>
<name>A0A565C5Q9_9BRAS</name>
<dbReference type="PANTHER" id="PTHR46869:SF17">
    <property type="entry name" value="C2H2-TYPE DOMAIN-CONTAINING PROTEIN"/>
    <property type="match status" value="1"/>
</dbReference>
<dbReference type="SMART" id="SM00355">
    <property type="entry name" value="ZnF_C2H2"/>
    <property type="match status" value="2"/>
</dbReference>
<dbReference type="PROSITE" id="PS50157">
    <property type="entry name" value="ZINC_FINGER_C2H2_2"/>
    <property type="match status" value="2"/>
</dbReference>
<dbReference type="Gene3D" id="3.30.160.60">
    <property type="entry name" value="Classic Zinc Finger"/>
    <property type="match status" value="1"/>
</dbReference>
<evidence type="ECO:0000313" key="4">
    <source>
        <dbReference type="EMBL" id="VVB08908.1"/>
    </source>
</evidence>
<dbReference type="OrthoDB" id="9451254at2759"/>
<dbReference type="PANTHER" id="PTHR46869">
    <property type="entry name" value="C2H2-LIKE ZINC FINGER PROTEIN"/>
    <property type="match status" value="1"/>
</dbReference>
<dbReference type="GO" id="GO:0008270">
    <property type="term" value="F:zinc ion binding"/>
    <property type="evidence" value="ECO:0007669"/>
    <property type="project" value="UniProtKB-KW"/>
</dbReference>
<dbReference type="Proteomes" id="UP000489600">
    <property type="component" value="Unassembled WGS sequence"/>
</dbReference>
<dbReference type="EMBL" id="CABITT030000006">
    <property type="protein sequence ID" value="VVB08908.1"/>
    <property type="molecule type" value="Genomic_DNA"/>
</dbReference>
<protein>
    <recommendedName>
        <fullName evidence="3">C2H2-type domain-containing protein</fullName>
    </recommendedName>
</protein>
<reference evidence="4" key="1">
    <citation type="submission" date="2019-07" db="EMBL/GenBank/DDBJ databases">
        <authorList>
            <person name="Dittberner H."/>
        </authorList>
    </citation>
    <scope>NUCLEOTIDE SEQUENCE [LARGE SCALE GENOMIC DNA]</scope>
</reference>
<dbReference type="PROSITE" id="PS00028">
    <property type="entry name" value="ZINC_FINGER_C2H2_1"/>
    <property type="match status" value="2"/>
</dbReference>